<keyword evidence="3 6" id="KW-0240">DNA-directed RNA polymerase</keyword>
<dbReference type="OrthoDB" id="272392at2759"/>
<feature type="domain" description="RNA polymerase III subunit RPC82-related helix-turn-helix" evidence="8">
    <location>
        <begin position="7"/>
        <end position="64"/>
    </location>
</feature>
<keyword evidence="4 6" id="KW-0804">Transcription</keyword>
<accession>A0A9R1SXG7</accession>
<evidence type="ECO:0000313" key="10">
    <source>
        <dbReference type="Proteomes" id="UP000694866"/>
    </source>
</evidence>
<keyword evidence="10" id="KW-1185">Reference proteome</keyword>
<evidence type="ECO:0000256" key="4">
    <source>
        <dbReference type="ARBA" id="ARBA00023163"/>
    </source>
</evidence>
<evidence type="ECO:0000259" key="9">
    <source>
        <dbReference type="Pfam" id="PF22536"/>
    </source>
</evidence>
<name>A0A9R1SXG7_9HYME</name>
<dbReference type="AlphaFoldDB" id="A0A9R1SXG7"/>
<dbReference type="FunFam" id="1.10.10.10:FF:000199">
    <property type="entry name" value="DNA-directed RNA polymerase III subunit RPC3"/>
    <property type="match status" value="1"/>
</dbReference>
<dbReference type="Pfam" id="PF08221">
    <property type="entry name" value="HTH_9"/>
    <property type="match status" value="1"/>
</dbReference>
<comment type="function">
    <text evidence="6">DNA-dependent RNA polymerase catalyzes the transcription of DNA into RNA using the four ribonucleoside triphosphates as substrates. Specific core component of RNA polymerase III which synthesizes small RNAs, such as 5S rRNA and tRNAs.</text>
</comment>
<dbReference type="InterPro" id="IPR013197">
    <property type="entry name" value="RNA_pol_III_RPC82-rel_HTH"/>
</dbReference>
<gene>
    <name evidence="11" type="primary">Polr3C</name>
</gene>
<dbReference type="RefSeq" id="XP_011298878.1">
    <property type="nucleotide sequence ID" value="XM_011300576.1"/>
</dbReference>
<dbReference type="PANTHER" id="PTHR12949:SF0">
    <property type="entry name" value="DNA-DIRECTED RNA POLYMERASE III SUBUNIT RPC3"/>
    <property type="match status" value="1"/>
</dbReference>
<dbReference type="GO" id="GO:0006351">
    <property type="term" value="P:DNA-templated transcription"/>
    <property type="evidence" value="ECO:0007669"/>
    <property type="project" value="InterPro"/>
</dbReference>
<dbReference type="Pfam" id="PF22536">
    <property type="entry name" value="WHD_POLR3C"/>
    <property type="match status" value="1"/>
</dbReference>
<evidence type="ECO:0000259" key="8">
    <source>
        <dbReference type="Pfam" id="PF08221"/>
    </source>
</evidence>
<protein>
    <recommendedName>
        <fullName evidence="6">DNA-directed RNA polymerase III subunit RPC3</fullName>
        <shortName evidence="6">RNA polymerase III subunit C3</shortName>
    </recommendedName>
</protein>
<dbReference type="InterPro" id="IPR039748">
    <property type="entry name" value="RPC3"/>
</dbReference>
<evidence type="ECO:0000313" key="11">
    <source>
        <dbReference type="RefSeq" id="XP_011298878.1"/>
    </source>
</evidence>
<dbReference type="GO" id="GO:0005666">
    <property type="term" value="C:RNA polymerase III complex"/>
    <property type="evidence" value="ECO:0007669"/>
    <property type="project" value="UniProtKB-UniRule"/>
</dbReference>
<comment type="similarity">
    <text evidence="2 6">Belongs to the eukaryotic RPC3/POLR3C RNA polymerase subunit family.</text>
</comment>
<dbReference type="Gene3D" id="6.10.140.1450">
    <property type="match status" value="1"/>
</dbReference>
<comment type="subcellular location">
    <subcellularLocation>
        <location evidence="1 6">Nucleus</location>
    </subcellularLocation>
</comment>
<organism evidence="10 11">
    <name type="scientific">Fopius arisanus</name>
    <dbReference type="NCBI Taxonomy" id="64838"/>
    <lineage>
        <taxon>Eukaryota</taxon>
        <taxon>Metazoa</taxon>
        <taxon>Ecdysozoa</taxon>
        <taxon>Arthropoda</taxon>
        <taxon>Hexapoda</taxon>
        <taxon>Insecta</taxon>
        <taxon>Pterygota</taxon>
        <taxon>Neoptera</taxon>
        <taxon>Endopterygota</taxon>
        <taxon>Hymenoptera</taxon>
        <taxon>Apocrita</taxon>
        <taxon>Ichneumonoidea</taxon>
        <taxon>Braconidae</taxon>
        <taxon>Opiinae</taxon>
        <taxon>Fopius</taxon>
    </lineage>
</organism>
<dbReference type="KEGG" id="fas:105264018"/>
<proteinExistence type="inferred from homology"/>
<dbReference type="GeneID" id="105264018"/>
<evidence type="ECO:0000259" key="7">
    <source>
        <dbReference type="Pfam" id="PF05645"/>
    </source>
</evidence>
<dbReference type="CTD" id="10623"/>
<dbReference type="InterPro" id="IPR008806">
    <property type="entry name" value="RNA_pol_III_Rpc82_C"/>
</dbReference>
<dbReference type="Pfam" id="PF20912">
    <property type="entry name" value="RPC3_helical"/>
    <property type="match status" value="1"/>
</dbReference>
<sequence length="499" mass="57468">MSIYCGKLCSAILEEHFGTIVQSVGDCLYKNSSQGLHFVAATAGIPLIKAKEALCVLIKYGFVFHEMTDKGMRYTLLPDKIIMVLRYSRFMLYIKNCCGDEGEMILEEILKQGFDSASHVIVKTYLKLVQKLGDAAPSVVSLRDKFDWLVRNKFLMRSNCTDELGETQPENVDFSMPALNFKALKNMIEGADADAKDNGINWRVNFDKLIQDLRDKMFVEAVSRIVDEDAGELMKQMLLLMHERTASWADTSNPIPYIDIRERVKKLDIPGLFQHLDQYIRLIEQDSRQFLKRVGDSGGGQFSVNIKEAFAQLAWATLENIVMERFGSMAARIFRLVKTKQYIEVEQIQQLAMIPAKEAKHLTFILFQEHYLQMEEVKKAGVSQAPLKAFFLFHIDLNQVVRMEVEHCYQALYNTMQRREHETVGNTRMIDKQLRIQTLISNLKERGAPEEQLVEIEEMMTPAEKHQLEKVHNVIKTLGGAELQIEETLFLFSMYLHYH</sequence>
<dbReference type="InterPro" id="IPR036388">
    <property type="entry name" value="WH-like_DNA-bd_sf"/>
</dbReference>
<feature type="domain" description="DNA-directed RNA polymerase III subunit RPC3 winged-helix" evidence="9">
    <location>
        <begin position="318"/>
        <end position="395"/>
    </location>
</feature>
<feature type="domain" description="RNA polymerase III Rpc82 C -terminal" evidence="7">
    <location>
        <begin position="186"/>
        <end position="313"/>
    </location>
</feature>
<evidence type="ECO:0000256" key="3">
    <source>
        <dbReference type="ARBA" id="ARBA00022478"/>
    </source>
</evidence>
<evidence type="ECO:0000256" key="6">
    <source>
        <dbReference type="RuleBase" id="RU367076"/>
    </source>
</evidence>
<keyword evidence="5 6" id="KW-0539">Nucleus</keyword>
<comment type="subunit">
    <text evidence="6">Component of the RNA polymerase III (Pol III) complex consisting of 17 subunits.</text>
</comment>
<dbReference type="GO" id="GO:0003697">
    <property type="term" value="F:single-stranded DNA binding"/>
    <property type="evidence" value="ECO:0007669"/>
    <property type="project" value="UniProtKB-UniRule"/>
</dbReference>
<reference evidence="11" key="1">
    <citation type="submission" date="2025-08" db="UniProtKB">
        <authorList>
            <consortium name="RefSeq"/>
        </authorList>
    </citation>
    <scope>IDENTIFICATION</scope>
    <source>
        <strain evidence="11">USDA-PBARC FA_bdor</strain>
        <tissue evidence="11">Whole organism</tissue>
    </source>
</reference>
<evidence type="ECO:0000256" key="2">
    <source>
        <dbReference type="ARBA" id="ARBA00007206"/>
    </source>
</evidence>
<dbReference type="PANTHER" id="PTHR12949">
    <property type="entry name" value="RNA POLYMERASE III DNA DIRECTED -RELATED"/>
    <property type="match status" value="1"/>
</dbReference>
<dbReference type="Pfam" id="PF05645">
    <property type="entry name" value="RNA_pol_Rpc82"/>
    <property type="match status" value="1"/>
</dbReference>
<evidence type="ECO:0000256" key="1">
    <source>
        <dbReference type="ARBA" id="ARBA00004123"/>
    </source>
</evidence>
<evidence type="ECO:0000256" key="5">
    <source>
        <dbReference type="ARBA" id="ARBA00023242"/>
    </source>
</evidence>
<dbReference type="Proteomes" id="UP000694866">
    <property type="component" value="Unplaced"/>
</dbReference>
<dbReference type="InterPro" id="IPR055207">
    <property type="entry name" value="POLR3C_WHD"/>
</dbReference>
<dbReference type="Gene3D" id="1.10.10.10">
    <property type="entry name" value="Winged helix-like DNA-binding domain superfamily/Winged helix DNA-binding domain"/>
    <property type="match status" value="4"/>
</dbReference>